<comment type="catalytic activity">
    <reaction evidence="2">
        <text>a 3'-end 2',3'-cyclophospho-ribonucleotide-RNA + H2O = a 3'-end 2'-phospho-ribonucleotide-RNA + H(+)</text>
        <dbReference type="Rhea" id="RHEA:11828"/>
        <dbReference type="Rhea" id="RHEA-COMP:10464"/>
        <dbReference type="Rhea" id="RHEA-COMP:17353"/>
        <dbReference type="ChEBI" id="CHEBI:15377"/>
        <dbReference type="ChEBI" id="CHEBI:15378"/>
        <dbReference type="ChEBI" id="CHEBI:83064"/>
        <dbReference type="ChEBI" id="CHEBI:173113"/>
        <dbReference type="EC" id="3.1.4.58"/>
    </reaction>
</comment>
<organism evidence="5 6">
    <name type="scientific">Kocuria varians</name>
    <name type="common">Micrococcus varians</name>
    <dbReference type="NCBI Taxonomy" id="1272"/>
    <lineage>
        <taxon>Bacteria</taxon>
        <taxon>Bacillati</taxon>
        <taxon>Actinomycetota</taxon>
        <taxon>Actinomycetes</taxon>
        <taxon>Micrococcales</taxon>
        <taxon>Micrococcaceae</taxon>
        <taxon>Kocuria</taxon>
    </lineage>
</organism>
<accession>A0A7D7KZ69</accession>
<dbReference type="Gene3D" id="3.90.1140.10">
    <property type="entry name" value="Cyclic phosphodiesterase"/>
    <property type="match status" value="1"/>
</dbReference>
<feature type="compositionally biased region" description="Basic and acidic residues" evidence="3">
    <location>
        <begin position="189"/>
        <end position="198"/>
    </location>
</feature>
<feature type="active site" description="Proton acceptor" evidence="2">
    <location>
        <position position="118"/>
    </location>
</feature>
<dbReference type="EC" id="3.1.4.58" evidence="2"/>
<dbReference type="InterPro" id="IPR014051">
    <property type="entry name" value="Phosphoesterase_HXTX"/>
</dbReference>
<evidence type="ECO:0000256" key="3">
    <source>
        <dbReference type="SAM" id="MobiDB-lite"/>
    </source>
</evidence>
<protein>
    <recommendedName>
        <fullName evidence="2">RNA 2',3'-cyclic phosphodiesterase</fullName>
        <shortName evidence="2">RNA 2',3'-CPDase</shortName>
        <ecNumber evidence="2">3.1.4.58</ecNumber>
    </recommendedName>
</protein>
<reference evidence="5 6" key="2">
    <citation type="submission" date="2020-07" db="EMBL/GenBank/DDBJ databases">
        <title>Genome of starter culture bacteria Kocuria salsicia reveals its technological properties and safety for usage in meat industry.</title>
        <authorList>
            <person name="Michael M."/>
            <person name="Konstantin K."/>
            <person name="Evgenii K."/>
            <person name="Galina S."/>
            <person name="Oksana K."/>
            <person name="Andrei L."/>
        </authorList>
    </citation>
    <scope>NUCLEOTIDE SEQUENCE [LARGE SCALE GENOMIC DNA]</scope>
    <source>
        <strain evidence="5 6">80</strain>
    </source>
</reference>
<feature type="region of interest" description="Disordered" evidence="3">
    <location>
        <begin position="124"/>
        <end position="145"/>
    </location>
</feature>
<feature type="compositionally biased region" description="Basic residues" evidence="3">
    <location>
        <begin position="134"/>
        <end position="144"/>
    </location>
</feature>
<dbReference type="InterPro" id="IPR009097">
    <property type="entry name" value="Cyclic_Pdiesterase"/>
</dbReference>
<dbReference type="GO" id="GO:0008664">
    <property type="term" value="F:RNA 2',3'-cyclic 3'-phosphodiesterase activity"/>
    <property type="evidence" value="ECO:0007669"/>
    <property type="project" value="UniProtKB-EC"/>
</dbReference>
<gene>
    <name evidence="5" type="ORF">CIB50_0000633</name>
</gene>
<dbReference type="EMBL" id="CP059343">
    <property type="protein sequence ID" value="QMS55935.1"/>
    <property type="molecule type" value="Genomic_DNA"/>
</dbReference>
<proteinExistence type="inferred from homology"/>
<evidence type="ECO:0000256" key="1">
    <source>
        <dbReference type="ARBA" id="ARBA00022801"/>
    </source>
</evidence>
<dbReference type="Proteomes" id="UP000216825">
    <property type="component" value="Chromosome"/>
</dbReference>
<feature type="active site" description="Proton donor" evidence="2">
    <location>
        <position position="41"/>
    </location>
</feature>
<sequence>MRLFAAAHPPRAAREHLARAMAAVRDMTGTALRWGDPEQWHLTLAFYGDQPEGAVPDLSEHLREVARSFPPLRVSLHGAGSFSGTTLWVGVAGQTAELTELMHACSLDPDERARQRAHLTVARTSRTERARQAKERRRGSRVRAHTGPELAHVVHALSVYEGPEWTVGEIRLVSSELGEGRSGGALHTTVERHPLSGV</sequence>
<dbReference type="PANTHER" id="PTHR35561">
    <property type="entry name" value="RNA 2',3'-CYCLIC PHOSPHODIESTERASE"/>
    <property type="match status" value="1"/>
</dbReference>
<keyword evidence="1 2" id="KW-0378">Hydrolase</keyword>
<feature type="region of interest" description="Disordered" evidence="3">
    <location>
        <begin position="179"/>
        <end position="198"/>
    </location>
</feature>
<reference evidence="6" key="1">
    <citation type="submission" date="2017-08" db="EMBL/GenBank/DDBJ databases">
        <title>Draft Genome Sequence of Kocuria varians 80.</title>
        <authorList>
            <person name="Minaev M."/>
            <person name="Kurbakov K.A."/>
            <person name="Solodovnikova G.I."/>
            <person name="Kuznetsova O.A."/>
            <person name="Lisitsyn A.B."/>
        </authorList>
    </citation>
    <scope>NUCLEOTIDE SEQUENCE [LARGE SCALE GENOMIC DNA]</scope>
    <source>
        <strain evidence="6">80</strain>
    </source>
</reference>
<dbReference type="PANTHER" id="PTHR35561:SF1">
    <property type="entry name" value="RNA 2',3'-CYCLIC PHOSPHODIESTERASE"/>
    <property type="match status" value="1"/>
</dbReference>
<comment type="function">
    <text evidence="2">Hydrolyzes RNA 2',3'-cyclic phosphodiester to an RNA 2'-phosphomonoester.</text>
</comment>
<dbReference type="RefSeq" id="WP_094393233.1">
    <property type="nucleotide sequence ID" value="NZ_CP059343.1"/>
</dbReference>
<evidence type="ECO:0000259" key="4">
    <source>
        <dbReference type="Pfam" id="PF02834"/>
    </source>
</evidence>
<evidence type="ECO:0000256" key="2">
    <source>
        <dbReference type="HAMAP-Rule" id="MF_01940"/>
    </source>
</evidence>
<dbReference type="HAMAP" id="MF_01940">
    <property type="entry name" value="RNA_CPDase"/>
    <property type="match status" value="1"/>
</dbReference>
<dbReference type="NCBIfam" id="TIGR02258">
    <property type="entry name" value="2_5_ligase"/>
    <property type="match status" value="1"/>
</dbReference>
<evidence type="ECO:0000313" key="6">
    <source>
        <dbReference type="Proteomes" id="UP000216825"/>
    </source>
</evidence>
<dbReference type="Pfam" id="PF02834">
    <property type="entry name" value="LigT_PEase"/>
    <property type="match status" value="1"/>
</dbReference>
<keyword evidence="6" id="KW-1185">Reference proteome</keyword>
<feature type="short sequence motif" description="HXTX 2" evidence="2">
    <location>
        <begin position="118"/>
        <end position="121"/>
    </location>
</feature>
<dbReference type="AlphaFoldDB" id="A0A7D7KZ69"/>
<dbReference type="GO" id="GO:0004113">
    <property type="term" value="F:2',3'-cyclic-nucleotide 3'-phosphodiesterase activity"/>
    <property type="evidence" value="ECO:0007669"/>
    <property type="project" value="InterPro"/>
</dbReference>
<evidence type="ECO:0000313" key="5">
    <source>
        <dbReference type="EMBL" id="QMS55935.1"/>
    </source>
</evidence>
<feature type="short sequence motif" description="HXTX 1" evidence="2">
    <location>
        <begin position="41"/>
        <end position="44"/>
    </location>
</feature>
<comment type="similarity">
    <text evidence="2">Belongs to the 2H phosphoesterase superfamily. ThpR family.</text>
</comment>
<dbReference type="InterPro" id="IPR004175">
    <property type="entry name" value="RNA_CPDase"/>
</dbReference>
<dbReference type="SUPFAM" id="SSF55144">
    <property type="entry name" value="LigT-like"/>
    <property type="match status" value="1"/>
</dbReference>
<feature type="domain" description="Phosphoesterase HXTX" evidence="4">
    <location>
        <begin position="9"/>
        <end position="85"/>
    </location>
</feature>
<name>A0A7D7KZ69_KOCVA</name>
<dbReference type="KEGG" id="kvr:CIB50_0000633"/>